<keyword evidence="4" id="KW-1015">Disulfide bond</keyword>
<dbReference type="KEGG" id="cmet:K6K41_08365"/>
<accession>A0A9E6UPI3</accession>
<feature type="binding site" evidence="3">
    <location>
        <position position="100"/>
    </location>
    <ligand>
        <name>Cu cation</name>
        <dbReference type="ChEBI" id="CHEBI:23378"/>
    </ligand>
</feature>
<evidence type="ECO:0000313" key="8">
    <source>
        <dbReference type="Proteomes" id="UP000825701"/>
    </source>
</evidence>
<keyword evidence="3" id="KW-0479">Metal-binding</keyword>
<evidence type="ECO:0000259" key="6">
    <source>
        <dbReference type="PROSITE" id="PS51352"/>
    </source>
</evidence>
<keyword evidence="5" id="KW-0732">Signal</keyword>
<gene>
    <name evidence="7" type="ORF">K6K41_08365</name>
</gene>
<dbReference type="Proteomes" id="UP000825701">
    <property type="component" value="Chromosome"/>
</dbReference>
<keyword evidence="2 3" id="KW-0186">Copper</keyword>
<feature type="binding site" evidence="3">
    <location>
        <position position="104"/>
    </location>
    <ligand>
        <name>Cu cation</name>
        <dbReference type="ChEBI" id="CHEBI:23378"/>
    </ligand>
</feature>
<organism evidence="7 8">
    <name type="scientific">Chenggangzhangella methanolivorans</name>
    <dbReference type="NCBI Taxonomy" id="1437009"/>
    <lineage>
        <taxon>Bacteria</taxon>
        <taxon>Pseudomonadati</taxon>
        <taxon>Pseudomonadota</taxon>
        <taxon>Alphaproteobacteria</taxon>
        <taxon>Hyphomicrobiales</taxon>
        <taxon>Methylopilaceae</taxon>
        <taxon>Chenggangzhangella</taxon>
    </lineage>
</organism>
<dbReference type="Pfam" id="PF02630">
    <property type="entry name" value="SCO1-SenC"/>
    <property type="match status" value="1"/>
</dbReference>
<dbReference type="RefSeq" id="WP_261404720.1">
    <property type="nucleotide sequence ID" value="NZ_CP081869.1"/>
</dbReference>
<dbReference type="CDD" id="cd02968">
    <property type="entry name" value="SCO"/>
    <property type="match status" value="1"/>
</dbReference>
<feature type="disulfide bond" description="Redox-active" evidence="4">
    <location>
        <begin position="100"/>
        <end position="104"/>
    </location>
</feature>
<dbReference type="EMBL" id="CP081869">
    <property type="protein sequence ID" value="QZO01444.1"/>
    <property type="molecule type" value="Genomic_DNA"/>
</dbReference>
<dbReference type="InterPro" id="IPR013766">
    <property type="entry name" value="Thioredoxin_domain"/>
</dbReference>
<feature type="domain" description="Thioredoxin" evidence="6">
    <location>
        <begin position="60"/>
        <end position="217"/>
    </location>
</feature>
<evidence type="ECO:0000256" key="5">
    <source>
        <dbReference type="SAM" id="SignalP"/>
    </source>
</evidence>
<dbReference type="SUPFAM" id="SSF52833">
    <property type="entry name" value="Thioredoxin-like"/>
    <property type="match status" value="1"/>
</dbReference>
<evidence type="ECO:0000313" key="7">
    <source>
        <dbReference type="EMBL" id="QZO01444.1"/>
    </source>
</evidence>
<evidence type="ECO:0000256" key="4">
    <source>
        <dbReference type="PIRSR" id="PIRSR603782-2"/>
    </source>
</evidence>
<dbReference type="AlphaFoldDB" id="A0A9E6UPI3"/>
<name>A0A9E6UPI3_9HYPH</name>
<protein>
    <submittedName>
        <fullName evidence="7">SCO family protein</fullName>
    </submittedName>
</protein>
<dbReference type="InterPro" id="IPR003782">
    <property type="entry name" value="SCO1/SenC"/>
</dbReference>
<dbReference type="Gene3D" id="3.40.30.10">
    <property type="entry name" value="Glutaredoxin"/>
    <property type="match status" value="1"/>
</dbReference>
<feature type="signal peptide" evidence="5">
    <location>
        <begin position="1"/>
        <end position="25"/>
    </location>
</feature>
<sequence length="228" mass="23689">MRSLLRRPLALAAAAIVLLAAGAAAAMLAVERPRSAALPELPAEGAAGETETHAMPFGPIRPARALPDVALTRHDGKATTLSAETSAGRFTLVTLFFAGCSTTCPVQGAIFKAAQERIAARNLPADLLSLSVDALGDDPARLTSWLEAQGAAPGWRAATPTLEGVGRLVDALKGRGRGYDVHDARIYLVDPRGRLVYVTEDMPSPDALATLVAEAQVVMAEKGAAGFD</sequence>
<dbReference type="InterPro" id="IPR036249">
    <property type="entry name" value="Thioredoxin-like_sf"/>
</dbReference>
<keyword evidence="8" id="KW-1185">Reference proteome</keyword>
<dbReference type="GO" id="GO:0046872">
    <property type="term" value="F:metal ion binding"/>
    <property type="evidence" value="ECO:0007669"/>
    <property type="project" value="UniProtKB-KW"/>
</dbReference>
<evidence type="ECO:0000256" key="2">
    <source>
        <dbReference type="ARBA" id="ARBA00023008"/>
    </source>
</evidence>
<evidence type="ECO:0000256" key="3">
    <source>
        <dbReference type="PIRSR" id="PIRSR603782-1"/>
    </source>
</evidence>
<feature type="chain" id="PRO_5038605975" evidence="5">
    <location>
        <begin position="26"/>
        <end position="228"/>
    </location>
</feature>
<comment type="similarity">
    <text evidence="1">Belongs to the SCO1/2 family.</text>
</comment>
<proteinExistence type="inferred from homology"/>
<evidence type="ECO:0000256" key="1">
    <source>
        <dbReference type="ARBA" id="ARBA00010996"/>
    </source>
</evidence>
<reference evidence="7" key="1">
    <citation type="submission" date="2021-08" db="EMBL/GenBank/DDBJ databases">
        <authorList>
            <person name="Zhang H."/>
            <person name="Xu M."/>
            <person name="Yu Z."/>
            <person name="Yang L."/>
            <person name="Cai Y."/>
        </authorList>
    </citation>
    <scope>NUCLEOTIDE SEQUENCE</scope>
    <source>
        <strain evidence="7">CHL1</strain>
    </source>
</reference>
<dbReference type="PROSITE" id="PS51352">
    <property type="entry name" value="THIOREDOXIN_2"/>
    <property type="match status" value="1"/>
</dbReference>